<dbReference type="GO" id="GO:0016787">
    <property type="term" value="F:hydrolase activity"/>
    <property type="evidence" value="ECO:0007669"/>
    <property type="project" value="UniProtKB-KW"/>
</dbReference>
<evidence type="ECO:0000256" key="2">
    <source>
        <dbReference type="ARBA" id="ARBA00022801"/>
    </source>
</evidence>
<comment type="caution">
    <text evidence="5">The sequence shown here is derived from an EMBL/GenBank/DDBJ whole genome shotgun (WGS) entry which is preliminary data.</text>
</comment>
<keyword evidence="2 3" id="KW-0378">Hydrolase</keyword>
<comment type="similarity">
    <text evidence="3">Belongs to the Nudix hydrolase family.</text>
</comment>
<name>A0ABV0KNN4_9CYAN</name>
<dbReference type="PANTHER" id="PTHR43046">
    <property type="entry name" value="GDP-MANNOSE MANNOSYL HYDROLASE"/>
    <property type="match status" value="1"/>
</dbReference>
<dbReference type="EMBL" id="JAMPLM010000023">
    <property type="protein sequence ID" value="MEP1060859.1"/>
    <property type="molecule type" value="Genomic_DNA"/>
</dbReference>
<dbReference type="InterPro" id="IPR015797">
    <property type="entry name" value="NUDIX_hydrolase-like_dom_sf"/>
</dbReference>
<dbReference type="Proteomes" id="UP001476950">
    <property type="component" value="Unassembled WGS sequence"/>
</dbReference>
<proteinExistence type="inferred from homology"/>
<dbReference type="InterPro" id="IPR020476">
    <property type="entry name" value="Nudix_hydrolase"/>
</dbReference>
<dbReference type="Gene3D" id="3.90.79.10">
    <property type="entry name" value="Nucleoside Triphosphate Pyrophosphohydrolase"/>
    <property type="match status" value="1"/>
</dbReference>
<comment type="cofactor">
    <cofactor evidence="1">
        <name>Mg(2+)</name>
        <dbReference type="ChEBI" id="CHEBI:18420"/>
    </cofactor>
</comment>
<evidence type="ECO:0000256" key="3">
    <source>
        <dbReference type="RuleBase" id="RU003476"/>
    </source>
</evidence>
<keyword evidence="6" id="KW-1185">Reference proteome</keyword>
<gene>
    <name evidence="5" type="ORF">NDI38_20720</name>
</gene>
<dbReference type="PROSITE" id="PS00893">
    <property type="entry name" value="NUDIX_BOX"/>
    <property type="match status" value="1"/>
</dbReference>
<evidence type="ECO:0000256" key="1">
    <source>
        <dbReference type="ARBA" id="ARBA00001946"/>
    </source>
</evidence>
<dbReference type="RefSeq" id="WP_190452871.1">
    <property type="nucleotide sequence ID" value="NZ_JAMPLM010000023.1"/>
</dbReference>
<dbReference type="Pfam" id="PF00293">
    <property type="entry name" value="NUDIX"/>
    <property type="match status" value="1"/>
</dbReference>
<reference evidence="5 6" key="1">
    <citation type="submission" date="2022-04" db="EMBL/GenBank/DDBJ databases">
        <title>Positive selection, recombination, and allopatry shape intraspecific diversity of widespread and dominant cyanobacteria.</title>
        <authorList>
            <person name="Wei J."/>
            <person name="Shu W."/>
            <person name="Hu C."/>
        </authorList>
    </citation>
    <scope>NUCLEOTIDE SEQUENCE [LARGE SCALE GENOMIC DNA]</scope>
    <source>
        <strain evidence="5 6">AS-A4</strain>
    </source>
</reference>
<dbReference type="PRINTS" id="PR00502">
    <property type="entry name" value="NUDIXFAMILY"/>
</dbReference>
<dbReference type="InterPro" id="IPR000086">
    <property type="entry name" value="NUDIX_hydrolase_dom"/>
</dbReference>
<dbReference type="SUPFAM" id="SSF55811">
    <property type="entry name" value="Nudix"/>
    <property type="match status" value="1"/>
</dbReference>
<feature type="domain" description="Nudix hydrolase" evidence="4">
    <location>
        <begin position="5"/>
        <end position="141"/>
    </location>
</feature>
<evidence type="ECO:0000259" key="4">
    <source>
        <dbReference type="PROSITE" id="PS51462"/>
    </source>
</evidence>
<dbReference type="InterPro" id="IPR020084">
    <property type="entry name" value="NUDIX_hydrolase_CS"/>
</dbReference>
<organism evidence="5 6">
    <name type="scientific">Stenomitos frigidus AS-A4</name>
    <dbReference type="NCBI Taxonomy" id="2933935"/>
    <lineage>
        <taxon>Bacteria</taxon>
        <taxon>Bacillati</taxon>
        <taxon>Cyanobacteriota</taxon>
        <taxon>Cyanophyceae</taxon>
        <taxon>Leptolyngbyales</taxon>
        <taxon>Leptolyngbyaceae</taxon>
        <taxon>Stenomitos</taxon>
    </lineage>
</organism>
<evidence type="ECO:0000313" key="6">
    <source>
        <dbReference type="Proteomes" id="UP001476950"/>
    </source>
</evidence>
<dbReference type="PROSITE" id="PS51462">
    <property type="entry name" value="NUDIX"/>
    <property type="match status" value="1"/>
</dbReference>
<dbReference type="CDD" id="cd18882">
    <property type="entry name" value="NUDIX_Hydrolase"/>
    <property type="match status" value="1"/>
</dbReference>
<dbReference type="PANTHER" id="PTHR43046:SF14">
    <property type="entry name" value="MUTT_NUDIX FAMILY PROTEIN"/>
    <property type="match status" value="1"/>
</dbReference>
<sequence length="159" mass="17926">MSQDQRHRVAIAILHQNDNFLLQLRDDIPGIFYPGHWALFGGHIEPGESPDAAIRRELLEEIGYAPTTLTQFDLYEDTQVVRYVYQGELGVAQSQLVLNEGWDMALATPEEIGRGDRYSEQAKQVRPLGKPHQRILLDFIKHTSAQHTCMGRNGSEGTG</sequence>
<accession>A0ABV0KNN4</accession>
<evidence type="ECO:0000313" key="5">
    <source>
        <dbReference type="EMBL" id="MEP1060859.1"/>
    </source>
</evidence>
<protein>
    <submittedName>
        <fullName evidence="5">NUDIX hydrolase</fullName>
    </submittedName>
</protein>